<gene>
    <name evidence="1" type="ORF">HPB47_016124</name>
</gene>
<organism evidence="1 2">
    <name type="scientific">Ixodes persulcatus</name>
    <name type="common">Taiga tick</name>
    <dbReference type="NCBI Taxonomy" id="34615"/>
    <lineage>
        <taxon>Eukaryota</taxon>
        <taxon>Metazoa</taxon>
        <taxon>Ecdysozoa</taxon>
        <taxon>Arthropoda</taxon>
        <taxon>Chelicerata</taxon>
        <taxon>Arachnida</taxon>
        <taxon>Acari</taxon>
        <taxon>Parasitiformes</taxon>
        <taxon>Ixodida</taxon>
        <taxon>Ixodoidea</taxon>
        <taxon>Ixodidae</taxon>
        <taxon>Ixodinae</taxon>
        <taxon>Ixodes</taxon>
    </lineage>
</organism>
<comment type="caution">
    <text evidence="1">The sequence shown here is derived from an EMBL/GenBank/DDBJ whole genome shotgun (WGS) entry which is preliminary data.</text>
</comment>
<proteinExistence type="predicted"/>
<name>A0AC60QRM6_IXOPE</name>
<accession>A0AC60QRM6</accession>
<sequence length="723" mass="82340">MKAVLVLILCCLLYDRVLGDLDPAAQETSRADVNLKHASLDAEVESSTCDATTCEKSNESAGATPEADSDSSAEHDDETVEDESDEDEKTEKDAEDMAEEKEESKVIAIDNDPTFTDIDLVKMNIKQDEDVFVLTNDNFDQAVNNTRFMLLNFYAPWCVHCKNMAPEYARAATILREKNPQVLLAKIDTTVQQALSNRFDVNKYPTLFISHRGKMTEYEGTFSAEGLVDYVSERTDPTWKAPPEATIQLTTETFTPTINAAKIILVYFYAPWCGHCRRMSPEFERAARRLKDYGIPLAKVDATKEKTLAEVHEVKSYPTLLVYRKGRRFPYNGPREETGIVNHMKHLSEFPSKEVTSLKQLKKVQGTLDTTILAVLNKKKGPFHKEYEATANALRGKHLFLHTYSNDIAKHFKVPLDSLVLMHPDLLLSQYEEKFFTLSKPDATQDHMVRFVDEHLYPLVGHRTAENLWKYITKFPLVVVYYDVDFSFDNRDDTQHIRNKVLKVAQQYKGRVTFAISNEVEFEDELKHLALEDTGAEVSVGMYQSENERYRMPPTDDFKSGTLRNFVESVLQGKLKQHIRSELPPKKQNPRVLTVVGSTFHSLITSSDKDTLIMFRSPDCHMCNEIAEEVAQTALRMEWMVPGAFQAAIIDATLNDYPTTYKMDDYPAIFFVSAVDKQHPRPFSGIRKAFALIKFVKENLSTPLPEKFKLKPEEAATPAKDEL</sequence>
<protein>
    <submittedName>
        <fullName evidence="1">Uncharacterized protein</fullName>
    </submittedName>
</protein>
<keyword evidence="2" id="KW-1185">Reference proteome</keyword>
<evidence type="ECO:0000313" key="2">
    <source>
        <dbReference type="Proteomes" id="UP000805193"/>
    </source>
</evidence>
<reference evidence="1 2" key="1">
    <citation type="journal article" date="2020" name="Cell">
        <title>Large-Scale Comparative Analyses of Tick Genomes Elucidate Their Genetic Diversity and Vector Capacities.</title>
        <authorList>
            <consortium name="Tick Genome and Microbiome Consortium (TIGMIC)"/>
            <person name="Jia N."/>
            <person name="Wang J."/>
            <person name="Shi W."/>
            <person name="Du L."/>
            <person name="Sun Y."/>
            <person name="Zhan W."/>
            <person name="Jiang J.F."/>
            <person name="Wang Q."/>
            <person name="Zhang B."/>
            <person name="Ji P."/>
            <person name="Bell-Sakyi L."/>
            <person name="Cui X.M."/>
            <person name="Yuan T.T."/>
            <person name="Jiang B.G."/>
            <person name="Yang W.F."/>
            <person name="Lam T.T."/>
            <person name="Chang Q.C."/>
            <person name="Ding S.J."/>
            <person name="Wang X.J."/>
            <person name="Zhu J.G."/>
            <person name="Ruan X.D."/>
            <person name="Zhao L."/>
            <person name="Wei J.T."/>
            <person name="Ye R.Z."/>
            <person name="Que T.C."/>
            <person name="Du C.H."/>
            <person name="Zhou Y.H."/>
            <person name="Cheng J.X."/>
            <person name="Dai P.F."/>
            <person name="Guo W.B."/>
            <person name="Han X.H."/>
            <person name="Huang E.J."/>
            <person name="Li L.F."/>
            <person name="Wei W."/>
            <person name="Gao Y.C."/>
            <person name="Liu J.Z."/>
            <person name="Shao H.Z."/>
            <person name="Wang X."/>
            <person name="Wang C.C."/>
            <person name="Yang T.C."/>
            <person name="Huo Q.B."/>
            <person name="Li W."/>
            <person name="Chen H.Y."/>
            <person name="Chen S.E."/>
            <person name="Zhou L.G."/>
            <person name="Ni X.B."/>
            <person name="Tian J.H."/>
            <person name="Sheng Y."/>
            <person name="Liu T."/>
            <person name="Pan Y.S."/>
            <person name="Xia L.Y."/>
            <person name="Li J."/>
            <person name="Zhao F."/>
            <person name="Cao W.C."/>
        </authorList>
    </citation>
    <scope>NUCLEOTIDE SEQUENCE [LARGE SCALE GENOMIC DNA]</scope>
    <source>
        <strain evidence="1">Iper-2018</strain>
    </source>
</reference>
<dbReference type="EMBL" id="JABSTQ010004833">
    <property type="protein sequence ID" value="KAG0440887.1"/>
    <property type="molecule type" value="Genomic_DNA"/>
</dbReference>
<dbReference type="Proteomes" id="UP000805193">
    <property type="component" value="Unassembled WGS sequence"/>
</dbReference>
<evidence type="ECO:0000313" key="1">
    <source>
        <dbReference type="EMBL" id="KAG0440887.1"/>
    </source>
</evidence>